<dbReference type="PANTHER" id="PTHR24166:SF48">
    <property type="entry name" value="PROTEIN VAPYRIN"/>
    <property type="match status" value="1"/>
</dbReference>
<dbReference type="InterPro" id="IPR036770">
    <property type="entry name" value="Ankyrin_rpt-contain_sf"/>
</dbReference>
<dbReference type="Proteomes" id="UP000070054">
    <property type="component" value="Unassembled WGS sequence"/>
</dbReference>
<feature type="compositionally biased region" description="Low complexity" evidence="4">
    <location>
        <begin position="824"/>
        <end position="834"/>
    </location>
</feature>
<evidence type="ECO:0000256" key="3">
    <source>
        <dbReference type="PROSITE-ProRule" id="PRU00023"/>
    </source>
</evidence>
<dbReference type="SUPFAM" id="SSF48403">
    <property type="entry name" value="Ankyrin repeat"/>
    <property type="match status" value="1"/>
</dbReference>
<feature type="repeat" description="ANK" evidence="3">
    <location>
        <begin position="82"/>
        <end position="115"/>
    </location>
</feature>
<feature type="repeat" description="ANK" evidence="3">
    <location>
        <begin position="116"/>
        <end position="148"/>
    </location>
</feature>
<dbReference type="PRINTS" id="PR01415">
    <property type="entry name" value="ANKYRIN"/>
</dbReference>
<dbReference type="PROSITE" id="PS50088">
    <property type="entry name" value="ANK_REPEAT"/>
    <property type="match status" value="8"/>
</dbReference>
<dbReference type="Gene3D" id="1.25.40.20">
    <property type="entry name" value="Ankyrin repeat-containing domain"/>
    <property type="match status" value="3"/>
</dbReference>
<dbReference type="AlphaFoldDB" id="A0A135U7J1"/>
<evidence type="ECO:0000313" key="5">
    <source>
        <dbReference type="EMBL" id="KXH56325.1"/>
    </source>
</evidence>
<evidence type="ECO:0000313" key="6">
    <source>
        <dbReference type="Proteomes" id="UP000070054"/>
    </source>
</evidence>
<feature type="repeat" description="ANK" evidence="3">
    <location>
        <begin position="149"/>
        <end position="181"/>
    </location>
</feature>
<reference evidence="5 6" key="1">
    <citation type="submission" date="2014-02" db="EMBL/GenBank/DDBJ databases">
        <title>The genome sequence of Colletotrichum nymphaeae SA-01.</title>
        <authorList>
            <person name="Baroncelli R."/>
            <person name="Thon M.R."/>
        </authorList>
    </citation>
    <scope>NUCLEOTIDE SEQUENCE [LARGE SCALE GENOMIC DNA]</scope>
    <source>
        <strain evidence="5 6">SA-01</strain>
    </source>
</reference>
<evidence type="ECO:0000256" key="2">
    <source>
        <dbReference type="ARBA" id="ARBA00023043"/>
    </source>
</evidence>
<protein>
    <submittedName>
        <fullName evidence="5">Uncharacterized protein</fullName>
    </submittedName>
</protein>
<feature type="repeat" description="ANK" evidence="3">
    <location>
        <begin position="182"/>
        <end position="207"/>
    </location>
</feature>
<sequence>MDSPMKEAYVQLIEVIAKDTTDPAGTELHVRQLIASLPSVLRARDDDQRTALHHAARLGRTALLVAILEANPDSDADVRDVDRCTPLHLAARNGHEGCVATLVCEAGADVRAEESFLETPLHEASRGGYARIVTLLIENGAVVDAPNRDLGTSLHIAARRGNEEVIRVLLEAGANPGTRDAVGDTPLHDAARGGHEGVVMMLLGTGSVSIEAQNANDFTPLSVAARHGREAIVRMLVEQGADVDTMSNEYCTPLHQAASEGHDGVVRILIAAGADVDLQDKDDQTPLHAGVMFEHEAVVASLLAADADVDVRDTEDCTPLHHAVKNENKRLVRDLLEAGADPTVISSTGETPQSLAKLLNRNSIADLFNSPQVVPKQNVGLDVFGVFAAAGVGMGGGGGGGRVKKTRPPSKPNQEAEIEAFVSEATSASDDAADAGGVAGAVSTVGRDAGSEPRWITYTQSRAVESAFEGAEPRWQSEIVTAADAIPLAATFPSPSAAWEPGRLEHEGDEEARQPAAPEEFAYDRHKEDHRPIKRWFHLPANNVAWVMDLVQRICAVDGRPDAECNRMIAFIEETFQEIRISAPYRKPHFRMEAATAAAATGAATDGSGGIGMPEVSLGSEVPAGPVVPAAAASPRSQMFSLVLPVIDVDIDEGTKRSLQDVHIGDEAKVFRPMELVGGGAVAVPAAGAGNDRRAPPVQRPHPLSAMPTNLQHYLFPHLAHFDAMAKMRATFTKSELHVPRSLDQSYHESLSASDLALRNESQVLFRYLRRVEGRLAASAASAGGTTTTGTTAAGSSTAGDTIAEDVQGKQPLTEDGIASTRVHQQQQKTQHQQNPFDRHAQRAYSRQSSSKQKKTDGTKAELGRMAGRQDQASSVQAKISREKRRMDTERRKQILVVAQLWVWRIDEHTIITAFPDRWDNKNAKTLLNQIKHRVLGTRDMRSENTDMMRVVESILESAVEYSEEEFHFQFEGPRSYCNIFAASIAHVSNEAMKRYANFKASISKMGTSKTVLDDLRAEIELLQEIDDVREEINMIKRVLRSQERVFDGFREAEAERVGSLCAGVGVGEKQGGVVKPYKHPTLDFFKRLEEDANRVRDSVSSSFRVKVSR</sequence>
<evidence type="ECO:0000256" key="4">
    <source>
        <dbReference type="SAM" id="MobiDB-lite"/>
    </source>
</evidence>
<feature type="compositionally biased region" description="Basic and acidic residues" evidence="4">
    <location>
        <begin position="854"/>
        <end position="863"/>
    </location>
</feature>
<feature type="compositionally biased region" description="Low complexity" evidence="4">
    <location>
        <begin position="778"/>
        <end position="800"/>
    </location>
</feature>
<keyword evidence="6" id="KW-1185">Reference proteome</keyword>
<dbReference type="InterPro" id="IPR050889">
    <property type="entry name" value="Dendritic_Spine_Reg/Scaffold"/>
</dbReference>
<feature type="repeat" description="ANK" evidence="3">
    <location>
        <begin position="216"/>
        <end position="248"/>
    </location>
</feature>
<keyword evidence="2 3" id="KW-0040">ANK repeat</keyword>
<accession>A0A135U7J1</accession>
<name>A0A135U7J1_9PEZI</name>
<proteinExistence type="predicted"/>
<dbReference type="EMBL" id="JEMN01000791">
    <property type="protein sequence ID" value="KXH56325.1"/>
    <property type="molecule type" value="Genomic_DNA"/>
</dbReference>
<dbReference type="SMART" id="SM00248">
    <property type="entry name" value="ANK"/>
    <property type="match status" value="9"/>
</dbReference>
<dbReference type="OrthoDB" id="2423701at2759"/>
<gene>
    <name evidence="5" type="ORF">CNYM01_00205</name>
</gene>
<feature type="repeat" description="ANK" evidence="3">
    <location>
        <begin position="315"/>
        <end position="347"/>
    </location>
</feature>
<feature type="region of interest" description="Disordered" evidence="4">
    <location>
        <begin position="778"/>
        <end position="885"/>
    </location>
</feature>
<comment type="caution">
    <text evidence="5">The sequence shown here is derived from an EMBL/GenBank/DDBJ whole genome shotgun (WGS) entry which is preliminary data.</text>
</comment>
<dbReference type="PROSITE" id="PS50297">
    <property type="entry name" value="ANK_REP_REGION"/>
    <property type="match status" value="8"/>
</dbReference>
<dbReference type="Pfam" id="PF00023">
    <property type="entry name" value="Ank"/>
    <property type="match status" value="1"/>
</dbReference>
<dbReference type="InterPro" id="IPR002110">
    <property type="entry name" value="Ankyrin_rpt"/>
</dbReference>
<feature type="repeat" description="ANK" evidence="3">
    <location>
        <begin position="249"/>
        <end position="281"/>
    </location>
</feature>
<feature type="repeat" description="ANK" evidence="3">
    <location>
        <begin position="282"/>
        <end position="314"/>
    </location>
</feature>
<dbReference type="Pfam" id="PF12796">
    <property type="entry name" value="Ank_2"/>
    <property type="match status" value="3"/>
</dbReference>
<dbReference type="PANTHER" id="PTHR24166">
    <property type="entry name" value="ROLLING PEBBLES, ISOFORM B"/>
    <property type="match status" value="1"/>
</dbReference>
<organism evidence="5 6">
    <name type="scientific">Colletotrichum nymphaeae SA-01</name>
    <dbReference type="NCBI Taxonomy" id="1460502"/>
    <lineage>
        <taxon>Eukaryota</taxon>
        <taxon>Fungi</taxon>
        <taxon>Dikarya</taxon>
        <taxon>Ascomycota</taxon>
        <taxon>Pezizomycotina</taxon>
        <taxon>Sordariomycetes</taxon>
        <taxon>Hypocreomycetidae</taxon>
        <taxon>Glomerellales</taxon>
        <taxon>Glomerellaceae</taxon>
        <taxon>Colletotrichum</taxon>
        <taxon>Colletotrichum acutatum species complex</taxon>
    </lineage>
</organism>
<keyword evidence="1" id="KW-0677">Repeat</keyword>
<evidence type="ECO:0000256" key="1">
    <source>
        <dbReference type="ARBA" id="ARBA00022737"/>
    </source>
</evidence>